<dbReference type="PATRIC" id="fig|1302272.5.peg.840"/>
<sequence>MQPHWTWALAALGITVSAGAAFYRLNQVSVRPQPLTSRRSDLNYTAVPTLFVPGWLGSGRSYNSMIAAFQNHNAATKVMTIIVGPTGKIHTSGHLSRIANNPLIQVIFANSLAGYRTHGKELATILRFLQVHEGLTEYHLVAHSWGGNAMLNVLFSEANQTLPILKKLVLLGVPVNEGADNTELPLTGLPRFRAPQYADLLKRRDLLGRQPQLEIFNLIGKLQHRAGDGETKIGEAVAVKPLFAGSGARVTTTILPGLNHHQIHQTHPAFRAIVAALWQSDPVVPPNAPKKRGQYSTY</sequence>
<proteinExistence type="predicted"/>
<dbReference type="AlphaFoldDB" id="A0A0R1HJY9"/>
<comment type="caution">
    <text evidence="1">The sequence shown here is derived from an EMBL/GenBank/DDBJ whole genome shotgun (WGS) entry which is preliminary data.</text>
</comment>
<keyword evidence="2" id="KW-1185">Reference proteome</keyword>
<evidence type="ECO:0000313" key="1">
    <source>
        <dbReference type="EMBL" id="KRK46949.1"/>
    </source>
</evidence>
<gene>
    <name evidence="1" type="ORF">FC96_GL000840</name>
</gene>
<dbReference type="EMBL" id="AZCX01000014">
    <property type="protein sequence ID" value="KRK46949.1"/>
    <property type="molecule type" value="Genomic_DNA"/>
</dbReference>
<evidence type="ECO:0000313" key="2">
    <source>
        <dbReference type="Proteomes" id="UP000050911"/>
    </source>
</evidence>
<accession>A0A0R1HJY9</accession>
<dbReference type="Gene3D" id="3.40.50.1820">
    <property type="entry name" value="alpha/beta hydrolase"/>
    <property type="match status" value="1"/>
</dbReference>
<dbReference type="Proteomes" id="UP000050911">
    <property type="component" value="Unassembled WGS sequence"/>
</dbReference>
<reference evidence="1 2" key="1">
    <citation type="journal article" date="2015" name="Genome Announc.">
        <title>Expanding the biotechnology potential of lactobacilli through comparative genomics of 213 strains and associated genera.</title>
        <authorList>
            <person name="Sun Z."/>
            <person name="Harris H.M."/>
            <person name="McCann A."/>
            <person name="Guo C."/>
            <person name="Argimon S."/>
            <person name="Zhang W."/>
            <person name="Yang X."/>
            <person name="Jeffery I.B."/>
            <person name="Cooney J.C."/>
            <person name="Kagawa T.F."/>
            <person name="Liu W."/>
            <person name="Song Y."/>
            <person name="Salvetti E."/>
            <person name="Wrobel A."/>
            <person name="Rasinkangas P."/>
            <person name="Parkhill J."/>
            <person name="Rea M.C."/>
            <person name="O'Sullivan O."/>
            <person name="Ritari J."/>
            <person name="Douillard F.P."/>
            <person name="Paul Ross R."/>
            <person name="Yang R."/>
            <person name="Briner A.E."/>
            <person name="Felis G.E."/>
            <person name="de Vos W.M."/>
            <person name="Barrangou R."/>
            <person name="Klaenhammer T.R."/>
            <person name="Caufield P.W."/>
            <person name="Cui Y."/>
            <person name="Zhang H."/>
            <person name="O'Toole P.W."/>
        </authorList>
    </citation>
    <scope>NUCLEOTIDE SEQUENCE [LARGE SCALE GENOMIC DNA]</scope>
    <source>
        <strain evidence="1 2">JCM 15530</strain>
    </source>
</reference>
<evidence type="ECO:0008006" key="3">
    <source>
        <dbReference type="Google" id="ProtNLM"/>
    </source>
</evidence>
<protein>
    <recommendedName>
        <fullName evidence="3">Alpha beta hydrolase superfamily protein</fullName>
    </recommendedName>
</protein>
<dbReference type="RefSeq" id="WP_056943160.1">
    <property type="nucleotide sequence ID" value="NZ_AZCX01000014.1"/>
</dbReference>
<dbReference type="SUPFAM" id="SSF53474">
    <property type="entry name" value="alpha/beta-Hydrolases"/>
    <property type="match status" value="1"/>
</dbReference>
<dbReference type="Pfam" id="PF06028">
    <property type="entry name" value="DUF915"/>
    <property type="match status" value="1"/>
</dbReference>
<name>A0A0R1HJY9_9LACO</name>
<dbReference type="OrthoDB" id="2301165at2"/>
<dbReference type="InterPro" id="IPR010315">
    <property type="entry name" value="DUF915_hydro-like"/>
</dbReference>
<organism evidence="1 2">
    <name type="scientific">Secundilactobacillus kimchicus JCM 15530</name>
    <dbReference type="NCBI Taxonomy" id="1302272"/>
    <lineage>
        <taxon>Bacteria</taxon>
        <taxon>Bacillati</taxon>
        <taxon>Bacillota</taxon>
        <taxon>Bacilli</taxon>
        <taxon>Lactobacillales</taxon>
        <taxon>Lactobacillaceae</taxon>
        <taxon>Secundilactobacillus</taxon>
    </lineage>
</organism>
<dbReference type="STRING" id="1302272.FC96_GL000840"/>
<dbReference type="InterPro" id="IPR029058">
    <property type="entry name" value="AB_hydrolase_fold"/>
</dbReference>